<dbReference type="SUPFAM" id="SSF52540">
    <property type="entry name" value="P-loop containing nucleoside triphosphate hydrolases"/>
    <property type="match status" value="2"/>
</dbReference>
<protein>
    <recommendedName>
        <fullName evidence="2 15">ATP-dependent DNA helicase RecG</fullName>
        <ecNumber evidence="13 15">5.6.2.4</ecNumber>
    </recommendedName>
</protein>
<comment type="caution">
    <text evidence="18">The sequence shown here is derived from an EMBL/GenBank/DDBJ whole genome shotgun (WGS) entry which is preliminary data.</text>
</comment>
<accession>A0A1F7Y164</accession>
<sequence>MKLSSSIRTLPLVGPIYLRRLEKLEISTIEDLLMHVPNRFDDFRVTSPISKVQPGEVVTIKGKVESIKNIYTHRGKIIQKAEVSDSTGKIQISWFNQPFITRTIHKGETFAFSGKADLFDRKITLVSPAYESMEDKQDGIHTGRLVPIYPGTSGISSKWLRGRANYLLNRLLAINDFLPEKIYKNFGMPNLFQAFTKAHFPENLEDAQRGKRRLAFNELLFYQLKSLYRKNEWSKNKVAHKLLLDKKVYEEFLHTLSFDLTRSQIKAVSEIFEDLKKEIPMNRLLEGDVGSGKTVVAAAASFVSFVNGFQTVLMAPTQILAQQHYETLHKIFDKFKVRVSLITSDKVKADLGKTDIFVGTHALIHKKVKFDNVSLVIIDEQHRFGVEQRAHLVKKSGRGNRAPHILTMTATPIPRTVALTVYGDLDLSTLDELPKGRLPITTWVVPPQKRVGAYNWIREQITKYSVQAFIVCPLIEESQVETMKEVKAVTVEFEKLKKIFSGLNLGLLHGRQTLKVKNDVLEDFREKKTQILVATPVVEVGIDVANATIMIIEGAERFGLAQLHQLRGRVGRGETKSYCLLFTESHSSTVRTRLVALKGSMSGFELAELDLKMRGPGEFLGTKQHGFPELKIALWTDTELIKKSRAVAQEALDHPEKFPKLIEIIESKSIVPN</sequence>
<evidence type="ECO:0000256" key="1">
    <source>
        <dbReference type="ARBA" id="ARBA00007504"/>
    </source>
</evidence>
<dbReference type="InterPro" id="IPR014001">
    <property type="entry name" value="Helicase_ATP-bd"/>
</dbReference>
<dbReference type="Pfam" id="PF00271">
    <property type="entry name" value="Helicase_C"/>
    <property type="match status" value="1"/>
</dbReference>
<keyword evidence="7 15" id="KW-0067">ATP-binding</keyword>
<keyword evidence="11" id="KW-0413">Isomerase</keyword>
<dbReference type="GO" id="GO:0043138">
    <property type="term" value="F:3'-5' DNA helicase activity"/>
    <property type="evidence" value="ECO:0007669"/>
    <property type="project" value="UniProtKB-EC"/>
</dbReference>
<dbReference type="GO" id="GO:0006281">
    <property type="term" value="P:DNA repair"/>
    <property type="evidence" value="ECO:0007669"/>
    <property type="project" value="UniProtKB-UniRule"/>
</dbReference>
<dbReference type="SUPFAM" id="SSF50249">
    <property type="entry name" value="Nucleic acid-binding proteins"/>
    <property type="match status" value="1"/>
</dbReference>
<dbReference type="GO" id="GO:0006310">
    <property type="term" value="P:DNA recombination"/>
    <property type="evidence" value="ECO:0007669"/>
    <property type="project" value="UniProtKB-UniRule"/>
</dbReference>
<dbReference type="Pfam" id="PF17191">
    <property type="entry name" value="RecG_wedge"/>
    <property type="match status" value="1"/>
</dbReference>
<evidence type="ECO:0000259" key="16">
    <source>
        <dbReference type="PROSITE" id="PS51192"/>
    </source>
</evidence>
<dbReference type="InterPro" id="IPR011545">
    <property type="entry name" value="DEAD/DEAH_box_helicase_dom"/>
</dbReference>
<dbReference type="NCBIfam" id="TIGR00643">
    <property type="entry name" value="recG"/>
    <property type="match status" value="1"/>
</dbReference>
<keyword evidence="6 15" id="KW-0347">Helicase</keyword>
<evidence type="ECO:0000256" key="6">
    <source>
        <dbReference type="ARBA" id="ARBA00022806"/>
    </source>
</evidence>
<comment type="similarity">
    <text evidence="1 15">Belongs to the helicase family. RecG subfamily.</text>
</comment>
<dbReference type="InterPro" id="IPR047112">
    <property type="entry name" value="RecG/Mfd"/>
</dbReference>
<evidence type="ECO:0000256" key="12">
    <source>
        <dbReference type="ARBA" id="ARBA00034617"/>
    </source>
</evidence>
<dbReference type="InterPro" id="IPR012340">
    <property type="entry name" value="NA-bd_OB-fold"/>
</dbReference>
<dbReference type="InterPro" id="IPR045562">
    <property type="entry name" value="RecG_dom3_C"/>
</dbReference>
<comment type="catalytic activity">
    <reaction evidence="14 15">
        <text>ATP + H2O = ADP + phosphate + H(+)</text>
        <dbReference type="Rhea" id="RHEA:13065"/>
        <dbReference type="ChEBI" id="CHEBI:15377"/>
        <dbReference type="ChEBI" id="CHEBI:15378"/>
        <dbReference type="ChEBI" id="CHEBI:30616"/>
        <dbReference type="ChEBI" id="CHEBI:43474"/>
        <dbReference type="ChEBI" id="CHEBI:456216"/>
        <dbReference type="EC" id="5.6.2.4"/>
    </reaction>
</comment>
<dbReference type="PANTHER" id="PTHR47964">
    <property type="entry name" value="ATP-DEPENDENT DNA HELICASE HOMOLOG RECG, CHLOROPLASTIC"/>
    <property type="match status" value="1"/>
</dbReference>
<dbReference type="InterPro" id="IPR004609">
    <property type="entry name" value="ATP-dep_DNA_helicase_RecG"/>
</dbReference>
<dbReference type="SMART" id="SM00487">
    <property type="entry name" value="DEXDc"/>
    <property type="match status" value="1"/>
</dbReference>
<dbReference type="EC" id="5.6.2.4" evidence="13 15"/>
<reference evidence="18 19" key="1">
    <citation type="journal article" date="2016" name="Nat. Commun.">
        <title>Thousands of microbial genomes shed light on interconnected biogeochemical processes in an aquifer system.</title>
        <authorList>
            <person name="Anantharaman K."/>
            <person name="Brown C.T."/>
            <person name="Hug L.A."/>
            <person name="Sharon I."/>
            <person name="Castelle C.J."/>
            <person name="Probst A.J."/>
            <person name="Thomas B.C."/>
            <person name="Singh A."/>
            <person name="Wilkins M.J."/>
            <person name="Karaoz U."/>
            <person name="Brodie E.L."/>
            <person name="Williams K.H."/>
            <person name="Hubbard S.S."/>
            <person name="Banfield J.F."/>
        </authorList>
    </citation>
    <scope>NUCLEOTIDE SEQUENCE [LARGE SCALE GENOMIC DNA]</scope>
</reference>
<dbReference type="SMART" id="SM00490">
    <property type="entry name" value="HELICc"/>
    <property type="match status" value="1"/>
</dbReference>
<keyword evidence="4 15" id="KW-0227">DNA damage</keyword>
<evidence type="ECO:0000256" key="14">
    <source>
        <dbReference type="ARBA" id="ARBA00048988"/>
    </source>
</evidence>
<evidence type="ECO:0000313" key="18">
    <source>
        <dbReference type="EMBL" id="OGM21044.1"/>
    </source>
</evidence>
<dbReference type="CDD" id="cd04488">
    <property type="entry name" value="RecG_wedge_OBF"/>
    <property type="match status" value="1"/>
</dbReference>
<keyword evidence="10 15" id="KW-0234">DNA repair</keyword>
<evidence type="ECO:0000256" key="8">
    <source>
        <dbReference type="ARBA" id="ARBA00023125"/>
    </source>
</evidence>
<dbReference type="Pfam" id="PF00270">
    <property type="entry name" value="DEAD"/>
    <property type="match status" value="1"/>
</dbReference>
<evidence type="ECO:0000256" key="2">
    <source>
        <dbReference type="ARBA" id="ARBA00017846"/>
    </source>
</evidence>
<dbReference type="NCBIfam" id="NF008165">
    <property type="entry name" value="PRK10917.1-3"/>
    <property type="match status" value="1"/>
</dbReference>
<dbReference type="Pfam" id="PF19833">
    <property type="entry name" value="RecG_dom3_C"/>
    <property type="match status" value="1"/>
</dbReference>
<dbReference type="AlphaFoldDB" id="A0A1F7Y164"/>
<evidence type="ECO:0000259" key="17">
    <source>
        <dbReference type="PROSITE" id="PS51194"/>
    </source>
</evidence>
<dbReference type="EMBL" id="MGGE01000027">
    <property type="protein sequence ID" value="OGM21044.1"/>
    <property type="molecule type" value="Genomic_DNA"/>
</dbReference>
<organism evidence="18 19">
    <name type="scientific">Candidatus Woesebacteria bacterium RIFCSPHIGHO2_01_FULL_38_9</name>
    <dbReference type="NCBI Taxonomy" id="1802492"/>
    <lineage>
        <taxon>Bacteria</taxon>
        <taxon>Candidatus Woeseibacteriota</taxon>
    </lineage>
</organism>
<dbReference type="PROSITE" id="PS51194">
    <property type="entry name" value="HELICASE_CTER"/>
    <property type="match status" value="1"/>
</dbReference>
<dbReference type="GO" id="GO:0016887">
    <property type="term" value="F:ATP hydrolysis activity"/>
    <property type="evidence" value="ECO:0007669"/>
    <property type="project" value="RHEA"/>
</dbReference>
<evidence type="ECO:0000256" key="4">
    <source>
        <dbReference type="ARBA" id="ARBA00022763"/>
    </source>
</evidence>
<keyword evidence="9 15" id="KW-0233">DNA recombination</keyword>
<keyword evidence="5 15" id="KW-0378">Hydrolase</keyword>
<comment type="catalytic activity">
    <reaction evidence="12 15">
        <text>Couples ATP hydrolysis with the unwinding of duplex DNA by translocating in the 3'-5' direction.</text>
        <dbReference type="EC" id="5.6.2.4"/>
    </reaction>
</comment>
<dbReference type="GO" id="GO:0003677">
    <property type="term" value="F:DNA binding"/>
    <property type="evidence" value="ECO:0007669"/>
    <property type="project" value="UniProtKB-KW"/>
</dbReference>
<evidence type="ECO:0000256" key="11">
    <source>
        <dbReference type="ARBA" id="ARBA00023235"/>
    </source>
</evidence>
<dbReference type="Proteomes" id="UP000178419">
    <property type="component" value="Unassembled WGS sequence"/>
</dbReference>
<feature type="domain" description="Helicase C-terminal" evidence="17">
    <location>
        <begin position="460"/>
        <end position="612"/>
    </location>
</feature>
<dbReference type="InterPro" id="IPR001650">
    <property type="entry name" value="Helicase_C-like"/>
</dbReference>
<comment type="function">
    <text evidence="15">Plays a critical role in recombination and DNA repair. Helps process Holliday junction intermediates to mature products by catalyzing branch migration. Has replication fork regression activity, unwinds stalled or blocked replication forks to make a HJ that can be resolved. Has a DNA unwinding activity characteristic of a DNA helicase with 3'-5' polarity.</text>
</comment>
<dbReference type="InterPro" id="IPR033454">
    <property type="entry name" value="RecG_wedge"/>
</dbReference>
<keyword evidence="8" id="KW-0238">DNA-binding</keyword>
<evidence type="ECO:0000256" key="7">
    <source>
        <dbReference type="ARBA" id="ARBA00022840"/>
    </source>
</evidence>
<evidence type="ECO:0000256" key="10">
    <source>
        <dbReference type="ARBA" id="ARBA00023204"/>
    </source>
</evidence>
<evidence type="ECO:0000256" key="9">
    <source>
        <dbReference type="ARBA" id="ARBA00023172"/>
    </source>
</evidence>
<evidence type="ECO:0000313" key="19">
    <source>
        <dbReference type="Proteomes" id="UP000178419"/>
    </source>
</evidence>
<proteinExistence type="inferred from homology"/>
<dbReference type="PANTHER" id="PTHR47964:SF1">
    <property type="entry name" value="ATP-DEPENDENT DNA HELICASE HOMOLOG RECG, CHLOROPLASTIC"/>
    <property type="match status" value="1"/>
</dbReference>
<evidence type="ECO:0000256" key="15">
    <source>
        <dbReference type="RuleBase" id="RU363016"/>
    </source>
</evidence>
<evidence type="ECO:0000256" key="13">
    <source>
        <dbReference type="ARBA" id="ARBA00034808"/>
    </source>
</evidence>
<dbReference type="Gene3D" id="2.40.50.140">
    <property type="entry name" value="Nucleic acid-binding proteins"/>
    <property type="match status" value="1"/>
</dbReference>
<dbReference type="Gene3D" id="3.40.50.300">
    <property type="entry name" value="P-loop containing nucleotide triphosphate hydrolases"/>
    <property type="match status" value="2"/>
</dbReference>
<dbReference type="NCBIfam" id="NF008168">
    <property type="entry name" value="PRK10917.2-2"/>
    <property type="match status" value="1"/>
</dbReference>
<gene>
    <name evidence="18" type="ORF">A2714_01780</name>
</gene>
<dbReference type="InterPro" id="IPR027417">
    <property type="entry name" value="P-loop_NTPase"/>
</dbReference>
<feature type="domain" description="Helicase ATP-binding" evidence="16">
    <location>
        <begin position="274"/>
        <end position="430"/>
    </location>
</feature>
<evidence type="ECO:0000256" key="3">
    <source>
        <dbReference type="ARBA" id="ARBA00022741"/>
    </source>
</evidence>
<dbReference type="GO" id="GO:0005524">
    <property type="term" value="F:ATP binding"/>
    <property type="evidence" value="ECO:0007669"/>
    <property type="project" value="UniProtKB-KW"/>
</dbReference>
<keyword evidence="3 15" id="KW-0547">Nucleotide-binding</keyword>
<name>A0A1F7Y164_9BACT</name>
<dbReference type="PROSITE" id="PS51192">
    <property type="entry name" value="HELICASE_ATP_BIND_1"/>
    <property type="match status" value="1"/>
</dbReference>
<evidence type="ECO:0000256" key="5">
    <source>
        <dbReference type="ARBA" id="ARBA00022801"/>
    </source>
</evidence>